<evidence type="ECO:0000313" key="4">
    <source>
        <dbReference type="Proteomes" id="UP000295765"/>
    </source>
</evidence>
<dbReference type="PANTHER" id="PTHR43625">
    <property type="entry name" value="AFLATOXIN B1 ALDEHYDE REDUCTASE"/>
    <property type="match status" value="1"/>
</dbReference>
<accession>A0A4R2L319</accession>
<keyword evidence="4" id="KW-1185">Reference proteome</keyword>
<evidence type="ECO:0000313" key="3">
    <source>
        <dbReference type="EMBL" id="TCO78176.1"/>
    </source>
</evidence>
<dbReference type="Proteomes" id="UP000295765">
    <property type="component" value="Unassembled WGS sequence"/>
</dbReference>
<evidence type="ECO:0000256" key="1">
    <source>
        <dbReference type="ARBA" id="ARBA00023002"/>
    </source>
</evidence>
<dbReference type="Pfam" id="PF00248">
    <property type="entry name" value="Aldo_ket_red"/>
    <property type="match status" value="1"/>
</dbReference>
<dbReference type="SUPFAM" id="SSF51430">
    <property type="entry name" value="NAD(P)-linked oxidoreductase"/>
    <property type="match status" value="1"/>
</dbReference>
<gene>
    <name evidence="3" type="ORF">EV699_12353</name>
</gene>
<dbReference type="InterPro" id="IPR050791">
    <property type="entry name" value="Aldo-Keto_reductase"/>
</dbReference>
<organism evidence="3 4">
    <name type="scientific">Plasticicumulans lactativorans</name>
    <dbReference type="NCBI Taxonomy" id="1133106"/>
    <lineage>
        <taxon>Bacteria</taxon>
        <taxon>Pseudomonadati</taxon>
        <taxon>Pseudomonadota</taxon>
        <taxon>Gammaproteobacteria</taxon>
        <taxon>Candidatus Competibacteraceae</taxon>
        <taxon>Plasticicumulans</taxon>
    </lineage>
</organism>
<dbReference type="InterPro" id="IPR036812">
    <property type="entry name" value="NAD(P)_OxRdtase_dom_sf"/>
</dbReference>
<dbReference type="PANTHER" id="PTHR43625:SF40">
    <property type="entry name" value="ALDO-KETO REDUCTASE YAKC [NADP(+)]"/>
    <property type="match status" value="1"/>
</dbReference>
<dbReference type="InterPro" id="IPR023210">
    <property type="entry name" value="NADP_OxRdtase_dom"/>
</dbReference>
<feature type="domain" description="NADP-dependent oxidoreductase" evidence="2">
    <location>
        <begin position="15"/>
        <end position="313"/>
    </location>
</feature>
<dbReference type="GO" id="GO:0005737">
    <property type="term" value="C:cytoplasm"/>
    <property type="evidence" value="ECO:0007669"/>
    <property type="project" value="TreeGrafter"/>
</dbReference>
<reference evidence="3 4" key="1">
    <citation type="submission" date="2019-03" db="EMBL/GenBank/DDBJ databases">
        <title>Genomic Encyclopedia of Type Strains, Phase IV (KMG-IV): sequencing the most valuable type-strain genomes for metagenomic binning, comparative biology and taxonomic classification.</title>
        <authorList>
            <person name="Goeker M."/>
        </authorList>
    </citation>
    <scope>NUCLEOTIDE SEQUENCE [LARGE SCALE GENOMIC DNA]</scope>
    <source>
        <strain evidence="3 4">DSM 25287</strain>
    </source>
</reference>
<proteinExistence type="predicted"/>
<evidence type="ECO:0000259" key="2">
    <source>
        <dbReference type="Pfam" id="PF00248"/>
    </source>
</evidence>
<dbReference type="AlphaFoldDB" id="A0A4R2L319"/>
<dbReference type="RefSeq" id="WP_132545191.1">
    <property type="nucleotide sequence ID" value="NZ_SLWY01000023.1"/>
</dbReference>
<sequence length="325" mass="35141">MHTRRLGRTGPEVSAIGYGAMVLEGYYGAVDDTEAIATLRAAPACGITLIDTADAYGAGHNETLVGRAFHGSQERMVIATKFGIVYDERSPGTELATGFGITLRVNGRPEYARRCLEASLERLGTDCIGLWQLHFPDPATPIEETVGAMAQEVRAGHVRHLGLCNVTSDQVRRACAVHPIASVQNEFSLWRREDETLLFPTLRELGIGYIPWSPLGAGFFAGTQQVGEDDFRARNPRFQGEDRAYNARHFAPLADIARRLGIRPAQLALAWILRRGNAIVPIPGSRSTAHVAENAAAADIHLDAATLSALERIAAPGAAHGRTLM</sequence>
<dbReference type="EMBL" id="SLWY01000023">
    <property type="protein sequence ID" value="TCO78176.1"/>
    <property type="molecule type" value="Genomic_DNA"/>
</dbReference>
<dbReference type="GO" id="GO:0016491">
    <property type="term" value="F:oxidoreductase activity"/>
    <property type="evidence" value="ECO:0007669"/>
    <property type="project" value="UniProtKB-KW"/>
</dbReference>
<comment type="caution">
    <text evidence="3">The sequence shown here is derived from an EMBL/GenBank/DDBJ whole genome shotgun (WGS) entry which is preliminary data.</text>
</comment>
<dbReference type="OrthoDB" id="9772407at2"/>
<dbReference type="Gene3D" id="3.20.20.100">
    <property type="entry name" value="NADP-dependent oxidoreductase domain"/>
    <property type="match status" value="1"/>
</dbReference>
<keyword evidence="1" id="KW-0560">Oxidoreductase</keyword>
<name>A0A4R2L319_9GAMM</name>
<protein>
    <submittedName>
        <fullName evidence="3">Aryl-alcohol dehydrogenase-like predicted oxidoreductase</fullName>
    </submittedName>
</protein>